<reference evidence="2 3" key="1">
    <citation type="submission" date="2024-03" db="EMBL/GenBank/DDBJ databases">
        <title>Novel Streptomyces species of biotechnological and ecological value are a feature of Machair soil.</title>
        <authorList>
            <person name="Prole J.R."/>
            <person name="Goodfellow M."/>
            <person name="Allenby N."/>
            <person name="Ward A.C."/>
        </authorList>
    </citation>
    <scope>NUCLEOTIDE SEQUENCE [LARGE SCALE GENOMIC DNA]</scope>
    <source>
        <strain evidence="2 3">MS1.HAVA.3</strain>
    </source>
</reference>
<gene>
    <name evidence="2" type="ORF">WKI68_18570</name>
</gene>
<feature type="transmembrane region" description="Helical" evidence="1">
    <location>
        <begin position="56"/>
        <end position="74"/>
    </location>
</feature>
<dbReference type="EMBL" id="JBBKAM010000002">
    <property type="protein sequence ID" value="MEJ8642847.1"/>
    <property type="molecule type" value="Genomic_DNA"/>
</dbReference>
<comment type="caution">
    <text evidence="2">The sequence shown here is derived from an EMBL/GenBank/DDBJ whole genome shotgun (WGS) entry which is preliminary data.</text>
</comment>
<keyword evidence="1" id="KW-1133">Transmembrane helix</keyword>
<keyword evidence="1" id="KW-0812">Transmembrane</keyword>
<proteinExistence type="predicted"/>
<accession>A0ABU8U4R3</accession>
<evidence type="ECO:0000256" key="1">
    <source>
        <dbReference type="SAM" id="Phobius"/>
    </source>
</evidence>
<evidence type="ECO:0000313" key="3">
    <source>
        <dbReference type="Proteomes" id="UP001382904"/>
    </source>
</evidence>
<feature type="transmembrane region" description="Helical" evidence="1">
    <location>
        <begin position="80"/>
        <end position="100"/>
    </location>
</feature>
<sequence>MSQNLMPPAPDSYTPVAAPAPVRSGNFGLAVLAAVGTALVAGAAYGGLMGAIDYQIGYAAAGVGFLVALVAVRLGGRNPILPVLSAVLTLAGVYVGYVLATAIGVSKNESIPVSELLTTELVNLNRFYIDNIDPISILFYAIGAYAAFQTARKAGH</sequence>
<name>A0ABU8U4R3_9ACTN</name>
<keyword evidence="1" id="KW-0472">Membrane</keyword>
<dbReference type="Proteomes" id="UP001382904">
    <property type="component" value="Unassembled WGS sequence"/>
</dbReference>
<keyword evidence="3" id="KW-1185">Reference proteome</keyword>
<feature type="transmembrane region" description="Helical" evidence="1">
    <location>
        <begin position="27"/>
        <end position="49"/>
    </location>
</feature>
<organism evidence="2 3">
    <name type="scientific">Streptomyces caledonius</name>
    <dbReference type="NCBI Taxonomy" id="3134107"/>
    <lineage>
        <taxon>Bacteria</taxon>
        <taxon>Bacillati</taxon>
        <taxon>Actinomycetota</taxon>
        <taxon>Actinomycetes</taxon>
        <taxon>Kitasatosporales</taxon>
        <taxon>Streptomycetaceae</taxon>
        <taxon>Streptomyces</taxon>
    </lineage>
</organism>
<evidence type="ECO:0000313" key="2">
    <source>
        <dbReference type="EMBL" id="MEJ8642847.1"/>
    </source>
</evidence>
<evidence type="ECO:0008006" key="4">
    <source>
        <dbReference type="Google" id="ProtNLM"/>
    </source>
</evidence>
<protein>
    <recommendedName>
        <fullName evidence="4">Integral membrane protein</fullName>
    </recommendedName>
</protein>